<keyword evidence="2" id="KW-1185">Reference proteome</keyword>
<accession>A0A1M2URU7</accession>
<proteinExistence type="predicted"/>
<gene>
    <name evidence="1" type="ORF">BEE62_17030</name>
</gene>
<reference evidence="1" key="1">
    <citation type="submission" date="2016-11" db="EMBL/GenBank/DDBJ databases">
        <title>Draft Genome Sequence of Marinobacter hydrocarbonoclasticus strain STW2, a polyaromatic aromatic hydrocarbon degrading and denitrifying bacterium from rhizosphere of Seagrass Enhalus acodoides.</title>
        <authorList>
            <person name="Ling J."/>
            <person name="Dong J."/>
        </authorList>
    </citation>
    <scope>NUCLEOTIDE SEQUENCE [LARGE SCALE GENOMIC DNA]</scope>
    <source>
        <strain evidence="1">STW2</strain>
    </source>
</reference>
<dbReference type="EMBL" id="MPKY01000004">
    <property type="protein sequence ID" value="OJS98020.1"/>
    <property type="molecule type" value="Genomic_DNA"/>
</dbReference>
<evidence type="ECO:0000313" key="1">
    <source>
        <dbReference type="EMBL" id="OJS98020.1"/>
    </source>
</evidence>
<name>A0A1M2URU7_MARNT</name>
<comment type="caution">
    <text evidence="1">The sequence shown here is derived from an EMBL/GenBank/DDBJ whole genome shotgun (WGS) entry which is preliminary data.</text>
</comment>
<dbReference type="RefSeq" id="WP_072678509.1">
    <property type="nucleotide sequence ID" value="NZ_MPKY01000004.1"/>
</dbReference>
<protein>
    <submittedName>
        <fullName evidence="1">Uncharacterized protein</fullName>
    </submittedName>
</protein>
<dbReference type="AlphaFoldDB" id="A0A1M2URU7"/>
<dbReference type="OrthoDB" id="1525375at2"/>
<evidence type="ECO:0000313" key="2">
    <source>
        <dbReference type="Proteomes" id="UP000183986"/>
    </source>
</evidence>
<organism evidence="1 2">
    <name type="scientific">Marinobacter nauticus</name>
    <name type="common">Marinobacter hydrocarbonoclasticus</name>
    <name type="synonym">Marinobacter aquaeolei</name>
    <dbReference type="NCBI Taxonomy" id="2743"/>
    <lineage>
        <taxon>Bacteria</taxon>
        <taxon>Pseudomonadati</taxon>
        <taxon>Pseudomonadota</taxon>
        <taxon>Gammaproteobacteria</taxon>
        <taxon>Pseudomonadales</taxon>
        <taxon>Marinobacteraceae</taxon>
        <taxon>Marinobacter</taxon>
    </lineage>
</organism>
<dbReference type="Proteomes" id="UP000183986">
    <property type="component" value="Unassembled WGS sequence"/>
</dbReference>
<sequence length="321" mass="36170">MLPEIRLIHQLTQNQIFEVTSRTEADLKAWLASGRYLLEHPLAATANGRAAEFKLRFQEPRFLFAALANDCNRFSQASIETMWCIGKVERLPKSTSWASIQMYYSAFFAAHAILRLFGRACTQLDTTHVDMVYQVAQATQMGGSVSGIENGFYISIIENGCVEYKKLKESHADTWLSFNNLLTWIINNLPNTSGLGKHKSSAIDIISGMKASLTRSGASKGNWPSMLRNRINYQQSHGVWYPYKGAVHDPDAVLRNTEWLKLPNSFELKTNKNDVQMLFDVSNSILSLMYSLMRYGYERAGRVSGPLANGTFRLVNQIHAA</sequence>